<keyword evidence="4" id="KW-1185">Reference proteome</keyword>
<dbReference type="EMBL" id="CDMY01000013">
    <property type="protein sequence ID" value="CEL91703.1"/>
    <property type="molecule type" value="Genomic_DNA"/>
</dbReference>
<keyword evidence="1" id="KW-0175">Coiled coil</keyword>
<feature type="compositionally biased region" description="Basic and acidic residues" evidence="2">
    <location>
        <begin position="233"/>
        <end position="249"/>
    </location>
</feature>
<name>A0A0G4E866_VITBC</name>
<feature type="compositionally biased region" description="Basic and acidic residues" evidence="2">
    <location>
        <begin position="291"/>
        <end position="304"/>
    </location>
</feature>
<organism evidence="3 4">
    <name type="scientific">Vitrella brassicaformis (strain CCMP3155)</name>
    <dbReference type="NCBI Taxonomy" id="1169540"/>
    <lineage>
        <taxon>Eukaryota</taxon>
        <taxon>Sar</taxon>
        <taxon>Alveolata</taxon>
        <taxon>Colpodellida</taxon>
        <taxon>Vitrellaceae</taxon>
        <taxon>Vitrella</taxon>
    </lineage>
</organism>
<feature type="region of interest" description="Disordered" evidence="2">
    <location>
        <begin position="1073"/>
        <end position="1123"/>
    </location>
</feature>
<feature type="coiled-coil region" evidence="1">
    <location>
        <begin position="1288"/>
        <end position="1315"/>
    </location>
</feature>
<feature type="region of interest" description="Disordered" evidence="2">
    <location>
        <begin position="458"/>
        <end position="589"/>
    </location>
</feature>
<evidence type="ECO:0000256" key="1">
    <source>
        <dbReference type="SAM" id="Coils"/>
    </source>
</evidence>
<dbReference type="InParanoid" id="A0A0G4E866"/>
<feature type="compositionally biased region" description="Pro residues" evidence="2">
    <location>
        <begin position="356"/>
        <end position="375"/>
    </location>
</feature>
<protein>
    <submittedName>
        <fullName evidence="3">Uncharacterized protein</fullName>
    </submittedName>
</protein>
<sequence length="1501" mass="164288">MLNGSEAPANIFHLTHNATPTHRQLSSSHGGSPFDLTPSRAHMTRASLQQQPHFPHPLPTANIPAPSLSLALYDLPQPRISQGPPPSSNVVRLMSPRLVRNGPAAGPSPAFYYQPKKCSHAPMNQPPVTLSGRPDFRASVLATSANQPPGPMLTKTLKQSLLLPKEESAAMRMNRQTTMANIGKGAGPSAGLPRRPGPHSPAVATQKVQLKLANPKKATRAVLARTSETDGSADGRARAGASREDRDRAAAAGTRQMRKRTVTPEEEDSPCIPDPSVLPRPAYIPGPSLRLDSHSRAKKHEETPKQGGVEASRGAMSHYQLPLSAQKGSRGGSGLLGITPAPQATPDTRKRAADRPTPPPPPAPAPIYVPPPPPVGQKSSGKRQTPSLPLTPRRTGQKDKRAEEGDTDEVNAHGRKKVWKDAPRLSLPADSRPDRLKLELRREICVAEGMVTEHDGAYDLSPAAERERQVRRSAAAPVLGRVPEEDGEEDRDGGGSGGEVRDVRRGMTALGLQHRRHAMGEDEGDTQPDKQQKHGSMDHPSDHPSVDTTHDKPHPRPTDRHRSITSTSSGENSSLNSSGHLIVTPDRRQKRLTTSALKLPLHILKEAERRPMSARDDSKRLAERHRRETLCAEVAELQLESLSLERDFAALRAQAKRDFPHLQTRYKWFDHLMRQRVAPTDHQEDAMDEKPDSPIKKDPRRGTGKGSRDGDWQARKDMLMMQLRRQLAAGKIQHKWKLWTFRRKFVAYGESLPFPYVGSLAWLLQHNVGLGAEPADAYDLAEWERFFTTAHPDREVDPYGNRYIVQKLQQQYAVEAESRRLQAQFAMNPHAQGDANSIAHAIYQQLTGVGVPPAPYIEEPNRPFSMADDRYRHYSRSRNATHRPKPHAPHFAHCMSSTDLLQGGPAHHRPPPVHHTQLKNSASTAHFMDYPFHGGHEQWMAVPPHIHHQHQHHRPHVPVPCPTPPKHACYGLAPHPPYPPAHRDAAIPLYVPPLQTARTHMTPQRGDLTRMMVMRETTRPSATANNLSPRGQGGGTRAVMGPRIQESHHYPGHGRGRAPLSRYDSYIALQPPAFHLQPSPSREQAQPNRVTQYAPQSPRDQQQNEELPPPAPRAPSLDGFSGRPAQALFKKRSPDAQANHPKATVPRLNLQSLNAPALNLKGGSSMARDGAKVAGSTALFHHPSTSTIGIPKPASASGLVAFQSYAHLPPRIAASPPPMRHPLIYDPATDQHHHQLPHTQYHGGSIGGAVQSPRGGQLLQLRAVGSLRASGVIPEVPEATTDGHKEAVMDAESRLKAKEADLRAVESALEQKMAATHEKEETAKAALAAQDKAAKESLKTQREAAESAVLEDARAAAELGGEAAMTAMASTGMARQLPSAADIDRLAAEYEAEHGLAAPAAPPAAAAATLPCHKKKVPLTKEKAREMLKQAQLLLRKKKREAKMPEGRIDAERYKGELSDFERGVSAAYEDIFTPRKVPCTVSQEDIELEGEKPPPQADAK</sequence>
<evidence type="ECO:0000313" key="3">
    <source>
        <dbReference type="EMBL" id="CEL91703.1"/>
    </source>
</evidence>
<feature type="region of interest" description="Disordered" evidence="2">
    <location>
        <begin position="679"/>
        <end position="711"/>
    </location>
</feature>
<feature type="coiled-coil region" evidence="1">
    <location>
        <begin position="627"/>
        <end position="654"/>
    </location>
</feature>
<feature type="compositionally biased region" description="Polar residues" evidence="2">
    <location>
        <begin position="1019"/>
        <end position="1029"/>
    </location>
</feature>
<evidence type="ECO:0000313" key="4">
    <source>
        <dbReference type="Proteomes" id="UP000041254"/>
    </source>
</evidence>
<gene>
    <name evidence="3" type="ORF">Vbra_10855</name>
</gene>
<feature type="compositionally biased region" description="Low complexity" evidence="2">
    <location>
        <begin position="564"/>
        <end position="579"/>
    </location>
</feature>
<dbReference type="VEuPathDB" id="CryptoDB:Vbra_10855"/>
<dbReference type="Proteomes" id="UP000041254">
    <property type="component" value="Unassembled WGS sequence"/>
</dbReference>
<proteinExistence type="predicted"/>
<feature type="compositionally biased region" description="Polar residues" evidence="2">
    <location>
        <begin position="1078"/>
        <end position="1105"/>
    </location>
</feature>
<feature type="compositionally biased region" description="Pro residues" evidence="2">
    <location>
        <begin position="272"/>
        <end position="284"/>
    </location>
</feature>
<feature type="region of interest" description="Disordered" evidence="2">
    <location>
        <begin position="180"/>
        <end position="433"/>
    </location>
</feature>
<evidence type="ECO:0000256" key="2">
    <source>
        <dbReference type="SAM" id="MobiDB-lite"/>
    </source>
</evidence>
<reference evidence="3 4" key="1">
    <citation type="submission" date="2014-11" db="EMBL/GenBank/DDBJ databases">
        <authorList>
            <person name="Zhu J."/>
            <person name="Qi W."/>
            <person name="Song R."/>
        </authorList>
    </citation>
    <scope>NUCLEOTIDE SEQUENCE [LARGE SCALE GENOMIC DNA]</scope>
</reference>
<feature type="compositionally biased region" description="Basic and acidic residues" evidence="2">
    <location>
        <begin position="527"/>
        <end position="562"/>
    </location>
</feature>
<feature type="compositionally biased region" description="Polar residues" evidence="2">
    <location>
        <begin position="377"/>
        <end position="388"/>
    </location>
</feature>
<feature type="region of interest" description="Disordered" evidence="2">
    <location>
        <begin position="1018"/>
        <end position="1059"/>
    </location>
</feature>
<accession>A0A0G4E866</accession>